<evidence type="ECO:0000313" key="2">
    <source>
        <dbReference type="EMBL" id="MFC5813254.1"/>
    </source>
</evidence>
<name>A0ABW1BKG6_9ACTN</name>
<dbReference type="RefSeq" id="WP_272173264.1">
    <property type="nucleotide sequence ID" value="NZ_JAQOSL010000091.1"/>
</dbReference>
<keyword evidence="1" id="KW-1133">Transmembrane helix</keyword>
<sequence length="256" mass="27344">MGVGTVLGAIDRYVWKARIRPVVLALLPLALPTAAVAPGWAHGVRLWALVQLAGLLLLAEPLGRARGKRIERELFTAWGGKPSVQLLRWSGPMNRTQLVYLRTRVQEIVGTSLPLPSEEEERNDLTGADEVYETAGTVLRARARALAGTSLLAEHNCEYGFRRNALGLRAWALTAAAVGAAGLVGAAAWAGADGSGIEAGQVLLWSALAALDLGLFAFWYATVRPSWVEAAAWEYARQLYETVNIPDAGTPAPGAN</sequence>
<evidence type="ECO:0008006" key="4">
    <source>
        <dbReference type="Google" id="ProtNLM"/>
    </source>
</evidence>
<keyword evidence="1" id="KW-0472">Membrane</keyword>
<dbReference type="EMBL" id="JBHSNZ010000060">
    <property type="protein sequence ID" value="MFC5813254.1"/>
    <property type="molecule type" value="Genomic_DNA"/>
</dbReference>
<dbReference type="Proteomes" id="UP001596112">
    <property type="component" value="Unassembled WGS sequence"/>
</dbReference>
<evidence type="ECO:0000313" key="3">
    <source>
        <dbReference type="Proteomes" id="UP001596112"/>
    </source>
</evidence>
<gene>
    <name evidence="2" type="ORF">ACFQGO_38120</name>
</gene>
<reference evidence="3" key="1">
    <citation type="journal article" date="2019" name="Int. J. Syst. Evol. Microbiol.">
        <title>The Global Catalogue of Microorganisms (GCM) 10K type strain sequencing project: providing services to taxonomists for standard genome sequencing and annotation.</title>
        <authorList>
            <consortium name="The Broad Institute Genomics Platform"/>
            <consortium name="The Broad Institute Genome Sequencing Center for Infectious Disease"/>
            <person name="Wu L."/>
            <person name="Ma J."/>
        </authorList>
    </citation>
    <scope>NUCLEOTIDE SEQUENCE [LARGE SCALE GENOMIC DNA]</scope>
    <source>
        <strain evidence="3">JCM 9918</strain>
    </source>
</reference>
<feature type="transmembrane region" description="Helical" evidence="1">
    <location>
        <begin position="170"/>
        <end position="190"/>
    </location>
</feature>
<organism evidence="2 3">
    <name type="scientific">Streptomyces heilongjiangensis</name>
    <dbReference type="NCBI Taxonomy" id="945052"/>
    <lineage>
        <taxon>Bacteria</taxon>
        <taxon>Bacillati</taxon>
        <taxon>Actinomycetota</taxon>
        <taxon>Actinomycetes</taxon>
        <taxon>Kitasatosporales</taxon>
        <taxon>Streptomycetaceae</taxon>
        <taxon>Streptomyces</taxon>
    </lineage>
</organism>
<feature type="transmembrane region" description="Helical" evidence="1">
    <location>
        <begin position="202"/>
        <end position="221"/>
    </location>
</feature>
<keyword evidence="1" id="KW-0812">Transmembrane</keyword>
<proteinExistence type="predicted"/>
<evidence type="ECO:0000256" key="1">
    <source>
        <dbReference type="SAM" id="Phobius"/>
    </source>
</evidence>
<comment type="caution">
    <text evidence="2">The sequence shown here is derived from an EMBL/GenBank/DDBJ whole genome shotgun (WGS) entry which is preliminary data.</text>
</comment>
<accession>A0ABW1BKG6</accession>
<feature type="transmembrane region" description="Helical" evidence="1">
    <location>
        <begin position="46"/>
        <end position="63"/>
    </location>
</feature>
<feature type="transmembrane region" description="Helical" evidence="1">
    <location>
        <begin position="22"/>
        <end position="40"/>
    </location>
</feature>
<protein>
    <recommendedName>
        <fullName evidence="4">DUF4231 domain-containing protein</fullName>
    </recommendedName>
</protein>
<keyword evidence="3" id="KW-1185">Reference proteome</keyword>